<gene>
    <name evidence="3" type="ORF">GRAN_4165</name>
</gene>
<reference evidence="3 4" key="1">
    <citation type="submission" date="2018-11" db="EMBL/GenBank/DDBJ databases">
        <authorList>
            <person name="Mardanov A.V."/>
            <person name="Ravin N.V."/>
            <person name="Dedysh S.N."/>
        </authorList>
    </citation>
    <scope>NUCLEOTIDE SEQUENCE [LARGE SCALE GENOMIC DNA]</scope>
    <source>
        <strain evidence="3 4">AF10</strain>
    </source>
</reference>
<reference evidence="4" key="2">
    <citation type="submission" date="2019-02" db="EMBL/GenBank/DDBJ databases">
        <title>Granulicella sibirica sp. nov., a psychrotolerant acidobacterium isolated from an organic soil layer in forested tundra, West Siberia.</title>
        <authorList>
            <person name="Oshkin I.Y."/>
            <person name="Kulichevskaya I.S."/>
            <person name="Rijpstra W.I.C."/>
            <person name="Sinninghe Damste J.S."/>
            <person name="Rakitin A.L."/>
            <person name="Ravin N.V."/>
            <person name="Dedysh S.N."/>
        </authorList>
    </citation>
    <scope>NUCLEOTIDE SEQUENCE [LARGE SCALE GENOMIC DNA]</scope>
    <source>
        <strain evidence="4">AF10</strain>
    </source>
</reference>
<dbReference type="OrthoDB" id="9772097at2"/>
<dbReference type="SUPFAM" id="SSF49503">
    <property type="entry name" value="Cupredoxins"/>
    <property type="match status" value="1"/>
</dbReference>
<feature type="chain" id="PRO_5020434928" evidence="2">
    <location>
        <begin position="22"/>
        <end position="261"/>
    </location>
</feature>
<keyword evidence="2" id="KW-0732">Signal</keyword>
<dbReference type="RefSeq" id="WP_128914740.1">
    <property type="nucleotide sequence ID" value="NZ_RDSM01000003.1"/>
</dbReference>
<feature type="region of interest" description="Disordered" evidence="1">
    <location>
        <begin position="24"/>
        <end position="46"/>
    </location>
</feature>
<evidence type="ECO:0000313" key="3">
    <source>
        <dbReference type="EMBL" id="RXH55061.1"/>
    </source>
</evidence>
<dbReference type="EMBL" id="RDSM01000003">
    <property type="protein sequence ID" value="RXH55061.1"/>
    <property type="molecule type" value="Genomic_DNA"/>
</dbReference>
<organism evidence="3 4">
    <name type="scientific">Granulicella sibirica</name>
    <dbReference type="NCBI Taxonomy" id="2479048"/>
    <lineage>
        <taxon>Bacteria</taxon>
        <taxon>Pseudomonadati</taxon>
        <taxon>Acidobacteriota</taxon>
        <taxon>Terriglobia</taxon>
        <taxon>Terriglobales</taxon>
        <taxon>Acidobacteriaceae</taxon>
        <taxon>Granulicella</taxon>
    </lineage>
</organism>
<protein>
    <submittedName>
        <fullName evidence="3">Copper binding protein, plastocyanin/azurin family</fullName>
    </submittedName>
</protein>
<keyword evidence="4" id="KW-1185">Reference proteome</keyword>
<dbReference type="GO" id="GO:0030246">
    <property type="term" value="F:carbohydrate binding"/>
    <property type="evidence" value="ECO:0007669"/>
    <property type="project" value="InterPro"/>
</dbReference>
<accession>A0A4Q0T0N9</accession>
<proteinExistence type="predicted"/>
<evidence type="ECO:0000313" key="4">
    <source>
        <dbReference type="Proteomes" id="UP000289437"/>
    </source>
</evidence>
<evidence type="ECO:0000256" key="2">
    <source>
        <dbReference type="SAM" id="SignalP"/>
    </source>
</evidence>
<dbReference type="InterPro" id="IPR008972">
    <property type="entry name" value="Cupredoxin"/>
</dbReference>
<dbReference type="AlphaFoldDB" id="A0A4Q0T0N9"/>
<dbReference type="SUPFAM" id="SSF49452">
    <property type="entry name" value="Starch-binding domain-like"/>
    <property type="match status" value="1"/>
</dbReference>
<dbReference type="PROSITE" id="PS51257">
    <property type="entry name" value="PROKAR_LIPOPROTEIN"/>
    <property type="match status" value="1"/>
</dbReference>
<feature type="signal peptide" evidence="2">
    <location>
        <begin position="1"/>
        <end position="21"/>
    </location>
</feature>
<dbReference type="Pfam" id="PF13620">
    <property type="entry name" value="CarboxypepD_reg"/>
    <property type="match status" value="1"/>
</dbReference>
<name>A0A4Q0T0N9_9BACT</name>
<sequence length="261" mass="27224">MNRFPVSVVAALLLVFTACKKAPSPASNGPAPTADPVTASEPLNPATLGDVTGTITFKGKAPEALTIDTSMDPACGSPGGSPKAEQYVVNNGKLANVFLYVKNGPVAAMSVGTATDTPAVLDQKGCVYVPHVIAIMRGGSVEFHNDDPTMHNIHTLDATVGNETVDISQGPHGAPQVRSFPQAENMIPVRCNNHPWMNAFINVSPTAFFAVSDPTGHFTLRGLPAGTYTIGAVHEKLGEQTMQITVNAKATATADFAFAAR</sequence>
<comment type="caution">
    <text evidence="3">The sequence shown here is derived from an EMBL/GenBank/DDBJ whole genome shotgun (WGS) entry which is preliminary data.</text>
</comment>
<dbReference type="Gene3D" id="2.60.40.420">
    <property type="entry name" value="Cupredoxins - blue copper proteins"/>
    <property type="match status" value="1"/>
</dbReference>
<evidence type="ECO:0000256" key="1">
    <source>
        <dbReference type="SAM" id="MobiDB-lite"/>
    </source>
</evidence>
<dbReference type="Proteomes" id="UP000289437">
    <property type="component" value="Unassembled WGS sequence"/>
</dbReference>
<dbReference type="InterPro" id="IPR013784">
    <property type="entry name" value="Carb-bd-like_fold"/>
</dbReference>